<name>A0ABU7JB36_9GAMM</name>
<dbReference type="EMBL" id="JAUGZK010000001">
    <property type="protein sequence ID" value="MEE2022903.1"/>
    <property type="molecule type" value="Genomic_DNA"/>
</dbReference>
<reference evidence="1 2" key="1">
    <citation type="submission" date="2023-06" db="EMBL/GenBank/DDBJ databases">
        <title>Alkalimonas sp., MEB004 an alkaliphilic bacterium isolated from Lonar Lake, India.</title>
        <authorList>
            <person name="Joshi A."/>
            <person name="Thite S."/>
        </authorList>
    </citation>
    <scope>NUCLEOTIDE SEQUENCE [LARGE SCALE GENOMIC DNA]</scope>
    <source>
        <strain evidence="1 2">MEB004</strain>
    </source>
</reference>
<evidence type="ECO:0000313" key="2">
    <source>
        <dbReference type="Proteomes" id="UP001339167"/>
    </source>
</evidence>
<comment type="caution">
    <text evidence="1">The sequence shown here is derived from an EMBL/GenBank/DDBJ whole genome shotgun (WGS) entry which is preliminary data.</text>
</comment>
<dbReference type="Proteomes" id="UP001339167">
    <property type="component" value="Unassembled WGS sequence"/>
</dbReference>
<gene>
    <name evidence="1" type="ORF">QWF21_01485</name>
</gene>
<protein>
    <submittedName>
        <fullName evidence="1">Uncharacterized protein</fullName>
    </submittedName>
</protein>
<organism evidence="1 2">
    <name type="scientific">Alkalimonas mucilaginosa</name>
    <dbReference type="NCBI Taxonomy" id="3057676"/>
    <lineage>
        <taxon>Bacteria</taxon>
        <taxon>Pseudomonadati</taxon>
        <taxon>Pseudomonadota</taxon>
        <taxon>Gammaproteobacteria</taxon>
        <taxon>Alkalimonas</taxon>
    </lineage>
</organism>
<keyword evidence="2" id="KW-1185">Reference proteome</keyword>
<accession>A0ABU7JB36</accession>
<proteinExistence type="predicted"/>
<dbReference type="RefSeq" id="WP_330086260.1">
    <property type="nucleotide sequence ID" value="NZ_JAUGZK010000001.1"/>
</dbReference>
<evidence type="ECO:0000313" key="1">
    <source>
        <dbReference type="EMBL" id="MEE2022903.1"/>
    </source>
</evidence>
<sequence>MVKSCIALVLVWKVVLADALAQDILLTLHADPYITPSQKELVTFGLPLAPGILTDPSQLHIYQDGQPLARAARAGLLWHWRDQSIRSLIIQLHQMDMTQGSVQLTLTIKASPVAADLIVEEQPHSLGWAKADPINSGIFHPRVYALHSPDYLATTALIPPYAPISGHTHLTEFLSGQFSHWAGSLNYQESRAADWLFDRPSAFFKAYMASGELRYLREAFLSKQFYFQYVRNDGSLPSRGGGSGCWTFKTVSCADGKYIYAQPAKLALALSGDDSQWDPPLIVNMALQADLGNHQPNTRQRIYRENQPFTERAAGLVGLTEVHAFEITGEERLLYHFNERLDHLYAMQNETTRWERFNNWLPKSGAFVHAWSVHEGHEREAQAATGQTDNRRFSPWMSENIADFLWHSFQITQDERIPGMLKRLGDAIDRYGFRSRYLSGEQLEAQYEARFDAQSRRACTGASDLATDLLYSASPFASDKAMIAAHEQYHWTDKHNIQIILPLALAYHFSEDPSDRKRLAARISHIQAQWTQNESQNCAGVFGNTYRMWNWQHRSNSLATWLWVQNH</sequence>